<protein>
    <recommendedName>
        <fullName evidence="1">ATPase BadF/BadG/BcrA/BcrD type domain-containing protein</fullName>
    </recommendedName>
</protein>
<evidence type="ECO:0000313" key="3">
    <source>
        <dbReference type="Proteomes" id="UP001165413"/>
    </source>
</evidence>
<dbReference type="CDD" id="cd24082">
    <property type="entry name" value="ASKHA_NBD_GspK-like"/>
    <property type="match status" value="1"/>
</dbReference>
<accession>A0AA41WY77</accession>
<dbReference type="SUPFAM" id="SSF53067">
    <property type="entry name" value="Actin-like ATPase domain"/>
    <property type="match status" value="2"/>
</dbReference>
<dbReference type="InterPro" id="IPR043129">
    <property type="entry name" value="ATPase_NBD"/>
</dbReference>
<proteinExistence type="predicted"/>
<gene>
    <name evidence="2" type="ORF">NLF92_04900</name>
</gene>
<dbReference type="Proteomes" id="UP001165413">
    <property type="component" value="Unassembled WGS sequence"/>
</dbReference>
<dbReference type="AlphaFoldDB" id="A0AA41WY77"/>
<dbReference type="PANTHER" id="PTHR43190:SF3">
    <property type="entry name" value="N-ACETYL-D-GLUCOSAMINE KINASE"/>
    <property type="match status" value="1"/>
</dbReference>
<dbReference type="InterPro" id="IPR052519">
    <property type="entry name" value="Euk-type_GlcNAc_Kinase"/>
</dbReference>
<dbReference type="RefSeq" id="WP_254099453.1">
    <property type="nucleotide sequence ID" value="NZ_JANATA010000006.1"/>
</dbReference>
<comment type="caution">
    <text evidence="2">The sequence shown here is derived from an EMBL/GenBank/DDBJ whole genome shotgun (WGS) entry which is preliminary data.</text>
</comment>
<evidence type="ECO:0000313" key="2">
    <source>
        <dbReference type="EMBL" id="MCP3428280.1"/>
    </source>
</evidence>
<dbReference type="PANTHER" id="PTHR43190">
    <property type="entry name" value="N-ACETYL-D-GLUCOSAMINE KINASE"/>
    <property type="match status" value="1"/>
</dbReference>
<reference evidence="2" key="1">
    <citation type="submission" date="2022-07" db="EMBL/GenBank/DDBJ databases">
        <title>Characterization of the Novel Bacterium Alteromonas immobilis LMIT006 and Alteromonas gregis LMIT007.</title>
        <authorList>
            <person name="Lin X."/>
        </authorList>
    </citation>
    <scope>NUCLEOTIDE SEQUENCE</scope>
    <source>
        <strain evidence="2">LMIT007</strain>
    </source>
</reference>
<name>A0AA41WY77_9ALTE</name>
<feature type="domain" description="ATPase BadF/BadG/BcrA/BcrD type" evidence="1">
    <location>
        <begin position="8"/>
        <end position="258"/>
    </location>
</feature>
<evidence type="ECO:0000259" key="1">
    <source>
        <dbReference type="Pfam" id="PF01869"/>
    </source>
</evidence>
<dbReference type="EMBL" id="JANATA010000006">
    <property type="protein sequence ID" value="MCP3428280.1"/>
    <property type="molecule type" value="Genomic_DNA"/>
</dbReference>
<organism evidence="2 3">
    <name type="scientific">Opacimonas viscosa</name>
    <dbReference type="NCBI Taxonomy" id="2961944"/>
    <lineage>
        <taxon>Bacteria</taxon>
        <taxon>Pseudomonadati</taxon>
        <taxon>Pseudomonadota</taxon>
        <taxon>Gammaproteobacteria</taxon>
        <taxon>Alteromonadales</taxon>
        <taxon>Alteromonadaceae</taxon>
        <taxon>Opacimonas</taxon>
    </lineage>
</organism>
<dbReference type="Pfam" id="PF01869">
    <property type="entry name" value="BcrAD_BadFG"/>
    <property type="match status" value="1"/>
</dbReference>
<dbReference type="Gene3D" id="3.30.420.40">
    <property type="match status" value="2"/>
</dbReference>
<keyword evidence="3" id="KW-1185">Reference proteome</keyword>
<sequence length="296" mass="31500">MTTDAIFIGIDGGGTCCNAKLFNRDKQVLAEAQSGPANAFVDAQQAQESILSAVKLCLASVGLSTSALSSVYVGAGLAGMGVTSAQQLMVDWEHPFAHFAVTTDVHISALAANGGADCGLVVVGTGSCGAKLYNSGLVQYGGYGFCLGDDASGSWLGLQALRHTLQALDSVVDTSLLSDEVVLHLGHSDIASIIESFHKLGPKEFGQFSPIVFRCAYADDKAALTIIQQGARYLDKLIQRVSDDFSQPVFYYGSVMTHYIPYLKQAAKKILVHQKIMPERGAIVYLEQTLRALDEI</sequence>
<dbReference type="InterPro" id="IPR002731">
    <property type="entry name" value="ATPase_BadF"/>
</dbReference>